<dbReference type="GO" id="GO:0048471">
    <property type="term" value="C:perinuclear region of cytoplasm"/>
    <property type="evidence" value="ECO:0007669"/>
    <property type="project" value="TreeGrafter"/>
</dbReference>
<dbReference type="Proteomes" id="UP001143981">
    <property type="component" value="Unassembled WGS sequence"/>
</dbReference>
<feature type="compositionally biased region" description="Basic residues" evidence="1">
    <location>
        <begin position="147"/>
        <end position="159"/>
    </location>
</feature>
<dbReference type="PANTHER" id="PTHR12323:SF0">
    <property type="entry name" value="CALCIUM HOMEOSTASIS ENDOPLASMIC RETICULUM PROTEIN"/>
    <property type="match status" value="1"/>
</dbReference>
<feature type="compositionally biased region" description="Low complexity" evidence="1">
    <location>
        <begin position="184"/>
        <end position="225"/>
    </location>
</feature>
<organism evidence="3 4">
    <name type="scientific">Coemansia biformis</name>
    <dbReference type="NCBI Taxonomy" id="1286918"/>
    <lineage>
        <taxon>Eukaryota</taxon>
        <taxon>Fungi</taxon>
        <taxon>Fungi incertae sedis</taxon>
        <taxon>Zoopagomycota</taxon>
        <taxon>Kickxellomycotina</taxon>
        <taxon>Kickxellomycetes</taxon>
        <taxon>Kickxellales</taxon>
        <taxon>Kickxellaceae</taxon>
        <taxon>Coemansia</taxon>
    </lineage>
</organism>
<gene>
    <name evidence="3" type="primary">SUGP1</name>
    <name evidence="3" type="ORF">LPJ61_004229</name>
</gene>
<feature type="domain" description="G-patch" evidence="2">
    <location>
        <begin position="245"/>
        <end position="303"/>
    </location>
</feature>
<evidence type="ECO:0000259" key="2">
    <source>
        <dbReference type="PROSITE" id="PS50174"/>
    </source>
</evidence>
<evidence type="ECO:0000313" key="4">
    <source>
        <dbReference type="Proteomes" id="UP001143981"/>
    </source>
</evidence>
<feature type="region of interest" description="Disordered" evidence="1">
    <location>
        <begin position="141"/>
        <end position="242"/>
    </location>
</feature>
<proteinExistence type="predicted"/>
<feature type="region of interest" description="Disordered" evidence="1">
    <location>
        <begin position="278"/>
        <end position="332"/>
    </location>
</feature>
<feature type="compositionally biased region" description="Basic and acidic residues" evidence="1">
    <location>
        <begin position="160"/>
        <end position="170"/>
    </location>
</feature>
<dbReference type="OrthoDB" id="4822at2759"/>
<dbReference type="SMART" id="SM00443">
    <property type="entry name" value="G_patch"/>
    <property type="match status" value="1"/>
</dbReference>
<dbReference type="Pfam" id="PF01585">
    <property type="entry name" value="G-patch"/>
    <property type="match status" value="1"/>
</dbReference>
<accession>A0A9W7Y9X2</accession>
<dbReference type="GO" id="GO:0003676">
    <property type="term" value="F:nucleic acid binding"/>
    <property type="evidence" value="ECO:0007669"/>
    <property type="project" value="InterPro"/>
</dbReference>
<dbReference type="InterPro" id="IPR000467">
    <property type="entry name" value="G_patch_dom"/>
</dbReference>
<evidence type="ECO:0000256" key="1">
    <source>
        <dbReference type="SAM" id="MobiDB-lite"/>
    </source>
</evidence>
<reference evidence="3" key="1">
    <citation type="submission" date="2022-07" db="EMBL/GenBank/DDBJ databases">
        <title>Phylogenomic reconstructions and comparative analyses of Kickxellomycotina fungi.</title>
        <authorList>
            <person name="Reynolds N.K."/>
            <person name="Stajich J.E."/>
            <person name="Barry K."/>
            <person name="Grigoriev I.V."/>
            <person name="Crous P."/>
            <person name="Smith M.E."/>
        </authorList>
    </citation>
    <scope>NUCLEOTIDE SEQUENCE</scope>
    <source>
        <strain evidence="3">BCRC 34381</strain>
    </source>
</reference>
<keyword evidence="4" id="KW-1185">Reference proteome</keyword>
<sequence length="352" mass="38505">MRQFNEPQDLPAAAEAQVCSSHRYFELPAGVMVKIIDGEHRPYTPLRTEELESPEFLESIAPGLSTYKDTLDTPGVTDELEQAMASFEKGVRYMYKEGEFEYRNDPLAADDSGARAESVAIDREGWGPGVLETVLWDRRKGSAERQKWKRRQERARRRQERAEQRQERARQPQLEGEDGASYQSSSSWSSSSSSRSSSGSSRSSSSSDSASSESTSGSGSSSSDEGSGGRGAAARPTSINRAIGSENVGFKLLSKLGWQKGQGLGAAGDGITEPIRLPTRFSSVRQQGARGSPARRGKGKRVERASLGTGRTGDTRVPEIGDDEFESYRKQKSSAYKQTTAALWQRDAPSQE</sequence>
<dbReference type="AlphaFoldDB" id="A0A9W7Y9X2"/>
<dbReference type="PROSITE" id="PS50174">
    <property type="entry name" value="G_PATCH"/>
    <property type="match status" value="1"/>
</dbReference>
<protein>
    <submittedName>
        <fullName evidence="3">SURP and G-patch domain-containing protein 1</fullName>
    </submittedName>
</protein>
<dbReference type="EMBL" id="JANBOI010000901">
    <property type="protein sequence ID" value="KAJ1728084.1"/>
    <property type="molecule type" value="Genomic_DNA"/>
</dbReference>
<dbReference type="GO" id="GO:0006874">
    <property type="term" value="P:intracellular calcium ion homeostasis"/>
    <property type="evidence" value="ECO:0007669"/>
    <property type="project" value="TreeGrafter"/>
</dbReference>
<name>A0A9W7Y9X2_9FUNG</name>
<comment type="caution">
    <text evidence="3">The sequence shown here is derived from an EMBL/GenBank/DDBJ whole genome shotgun (WGS) entry which is preliminary data.</text>
</comment>
<evidence type="ECO:0000313" key="3">
    <source>
        <dbReference type="EMBL" id="KAJ1728084.1"/>
    </source>
</evidence>
<dbReference type="PANTHER" id="PTHR12323">
    <property type="entry name" value="SR-RELATED CTD ASSOCIATED FACTOR 6"/>
    <property type="match status" value="1"/>
</dbReference>